<accession>L7VS76</accession>
<protein>
    <submittedName>
        <fullName evidence="1">Uncharacterized protein</fullName>
    </submittedName>
</protein>
<evidence type="ECO:0000313" key="1">
    <source>
        <dbReference type="EMBL" id="AGC71882.1"/>
    </source>
</evidence>
<dbReference type="EMBL" id="JX649886">
    <property type="protein sequence ID" value="AGC71882.1"/>
    <property type="molecule type" value="Genomic_DNA"/>
</dbReference>
<proteinExistence type="predicted"/>
<organism evidence="1">
    <name type="scientific">uncultured bacterium A1Q1_fos_4</name>
    <dbReference type="NCBI Taxonomy" id="1256574"/>
    <lineage>
        <taxon>Bacteria</taxon>
        <taxon>environmental samples</taxon>
    </lineage>
</organism>
<reference evidence="1" key="1">
    <citation type="submission" date="2012-09" db="EMBL/GenBank/DDBJ databases">
        <title>Metagenomic Characterization of a Microbial Community in Wastewater Detects High Levels of Antibiotic Resistance.</title>
        <authorList>
            <person name="Abrams M."/>
            <person name="Caldwell A."/>
            <person name="Vandaei E."/>
            <person name="Lee W."/>
            <person name="Perrott J."/>
            <person name="Khan S.Y."/>
            <person name="Ta J."/>
            <person name="Romero D."/>
            <person name="Nguyen V."/>
            <person name="Pourmand N."/>
            <person name="Ouverney C.C."/>
        </authorList>
    </citation>
    <scope>NUCLEOTIDE SEQUENCE</scope>
</reference>
<name>L7VS76_9BACT</name>
<sequence length="62" mass="7334">MIEQGRNWNEQYLLRAFLQFNTKWKVTWAASYMGSRHLRAVQETFPDYPRLGGGGSLWMHCV</sequence>
<dbReference type="AlphaFoldDB" id="L7VS76"/>